<protein>
    <submittedName>
        <fullName evidence="2">Uncharacterized protein</fullName>
    </submittedName>
</protein>
<accession>A0ABQ3E341</accession>
<comment type="caution">
    <text evidence="2">The sequence shown here is derived from an EMBL/GenBank/DDBJ whole genome shotgun (WGS) entry which is preliminary data.</text>
</comment>
<reference evidence="3" key="1">
    <citation type="journal article" date="2019" name="Int. J. Syst. Evol. Microbiol.">
        <title>The Global Catalogue of Microorganisms (GCM) 10K type strain sequencing project: providing services to taxonomists for standard genome sequencing and annotation.</title>
        <authorList>
            <consortium name="The Broad Institute Genomics Platform"/>
            <consortium name="The Broad Institute Genome Sequencing Center for Infectious Disease"/>
            <person name="Wu L."/>
            <person name="Ma J."/>
        </authorList>
    </citation>
    <scope>NUCLEOTIDE SEQUENCE [LARGE SCALE GENOMIC DNA]</scope>
    <source>
        <strain evidence="3">KCTC 12861</strain>
    </source>
</reference>
<evidence type="ECO:0000256" key="1">
    <source>
        <dbReference type="SAM" id="MobiDB-lite"/>
    </source>
</evidence>
<proteinExistence type="predicted"/>
<dbReference type="EMBL" id="BMXE01000001">
    <property type="protein sequence ID" value="GHB19562.1"/>
    <property type="molecule type" value="Genomic_DNA"/>
</dbReference>
<feature type="compositionally biased region" description="Basic and acidic residues" evidence="1">
    <location>
        <begin position="41"/>
        <end position="50"/>
    </location>
</feature>
<evidence type="ECO:0000313" key="2">
    <source>
        <dbReference type="EMBL" id="GHB19562.1"/>
    </source>
</evidence>
<feature type="region of interest" description="Disordered" evidence="1">
    <location>
        <begin position="1"/>
        <end position="76"/>
    </location>
</feature>
<keyword evidence="3" id="KW-1185">Reference proteome</keyword>
<name>A0ABQ3E341_9HYPH</name>
<organism evidence="2 3">
    <name type="scientific">Pseudovibrio japonicus</name>
    <dbReference type="NCBI Taxonomy" id="366534"/>
    <lineage>
        <taxon>Bacteria</taxon>
        <taxon>Pseudomonadati</taxon>
        <taxon>Pseudomonadota</taxon>
        <taxon>Alphaproteobacteria</taxon>
        <taxon>Hyphomicrobiales</taxon>
        <taxon>Stappiaceae</taxon>
        <taxon>Pseudovibrio</taxon>
    </lineage>
</organism>
<gene>
    <name evidence="2" type="ORF">GCM10007094_04350</name>
</gene>
<sequence length="76" mass="8747">MREFKKKPALEECKKQFSEKRREPPAHTFANFTQALAGALSERRSAKEEVPNSGSKTKSQLKEGGTQFEYRSPHRH</sequence>
<dbReference type="Proteomes" id="UP000637980">
    <property type="component" value="Unassembled WGS sequence"/>
</dbReference>
<dbReference type="RefSeq" id="WP_189435643.1">
    <property type="nucleotide sequence ID" value="NZ_BMXE01000001.1"/>
</dbReference>
<evidence type="ECO:0000313" key="3">
    <source>
        <dbReference type="Proteomes" id="UP000637980"/>
    </source>
</evidence>
<feature type="compositionally biased region" description="Basic and acidic residues" evidence="1">
    <location>
        <begin position="1"/>
        <end position="25"/>
    </location>
</feature>